<evidence type="ECO:0000313" key="2">
    <source>
        <dbReference type="Proteomes" id="UP000253034"/>
    </source>
</evidence>
<dbReference type="RefSeq" id="WP_114298922.1">
    <property type="nucleotide sequence ID" value="NZ_QPJT01000021.1"/>
</dbReference>
<proteinExistence type="predicted"/>
<reference evidence="1 2" key="1">
    <citation type="submission" date="2018-07" db="EMBL/GenBank/DDBJ databases">
        <title>Genomic Encyclopedia of Type Strains, Phase IV (KMG-IV): sequencing the most valuable type-strain genomes for metagenomic binning, comparative biology and taxonomic classification.</title>
        <authorList>
            <person name="Goeker M."/>
        </authorList>
    </citation>
    <scope>NUCLEOTIDE SEQUENCE [LARGE SCALE GENOMIC DNA]</scope>
    <source>
        <strain evidence="1 2">DSM 27016</strain>
    </source>
</reference>
<keyword evidence="2" id="KW-1185">Reference proteome</keyword>
<dbReference type="EMBL" id="QPJT01000021">
    <property type="protein sequence ID" value="RCX12559.1"/>
    <property type="molecule type" value="Genomic_DNA"/>
</dbReference>
<dbReference type="Proteomes" id="UP000253034">
    <property type="component" value="Unassembled WGS sequence"/>
</dbReference>
<comment type="caution">
    <text evidence="1">The sequence shown here is derived from an EMBL/GenBank/DDBJ whole genome shotgun (WGS) entry which is preliminary data.</text>
</comment>
<accession>A0A369AT89</accession>
<organism evidence="1 2">
    <name type="scientific">Anaerobacterium chartisolvens</name>
    <dbReference type="NCBI Taxonomy" id="1297424"/>
    <lineage>
        <taxon>Bacteria</taxon>
        <taxon>Bacillati</taxon>
        <taxon>Bacillota</taxon>
        <taxon>Clostridia</taxon>
        <taxon>Eubacteriales</taxon>
        <taxon>Oscillospiraceae</taxon>
        <taxon>Anaerobacterium</taxon>
    </lineage>
</organism>
<sequence>MIKLWNYLNKIAATSHYSITFSSDKFNYLNKWLVKGVYVENKSNMSTQPYIDESGDIALHHELAYISKEEREKNWRYYYYEVRDQAENQYTDYSKNTPQTLFEPEQNKYIYSLCCIYSQKNQHVLFSVNSSNSIRVWINGKLVCLSGAGAFIFPYIFKFKLKKGINTVLVEKAFFTARQSSEVEKDYFSIHFKPYECFNNDKCRTFIDSEYFGILENTFSIIPEKYFYGRDDKINAVVLLKSLAGSKEDKILITVYNALDEELYTCFCNTSKCICLNKACKKEGILRLSVQSLHNKDKKSHTYIFYGDFTGYMDNLIRKLCEMPGVEDEAVQRLKSLKKLYDRDRGLCLSSAQVLTEKTVYAVLHQLARFEAGLSQRVKGSGAGRFKHCKPFYESEYITGLYGEESDSDKYNIYTVSFPQSKKTENKNRLFVFYQPEPVLPYYFGRDCCSAHNEFLRNTVLMSVCDSAGEGGKLKYRAAHDVIENIIKKFNIDRDRIYLVSSHDGVYRALGLASSSFAGGRAFTFAAIAVTGLMAGYEPGEEDWPIPEYMSSIGHTTVLQLNNMEHPFLNLSQALYAARFLSRVKVWNFDNFEANEFKVMFNSLKLLGLLAEHNKEKFPGGANSSGTTWVY</sequence>
<evidence type="ECO:0000313" key="1">
    <source>
        <dbReference type="EMBL" id="RCX12559.1"/>
    </source>
</evidence>
<dbReference type="AlphaFoldDB" id="A0A369AT89"/>
<dbReference type="OrthoDB" id="2751280at2"/>
<protein>
    <submittedName>
        <fullName evidence="1">Uncharacterized protein</fullName>
    </submittedName>
</protein>
<gene>
    <name evidence="1" type="ORF">DFR58_12163</name>
</gene>
<name>A0A369AT89_9FIRM</name>